<feature type="domain" description="Type II secretion system protein GspF" evidence="7">
    <location>
        <begin position="179"/>
        <end position="304"/>
    </location>
</feature>
<feature type="transmembrane region" description="Helical" evidence="6">
    <location>
        <begin position="6"/>
        <end position="27"/>
    </location>
</feature>
<feature type="transmembrane region" description="Helical" evidence="6">
    <location>
        <begin position="289"/>
        <end position="312"/>
    </location>
</feature>
<proteinExistence type="predicted"/>
<dbReference type="EMBL" id="FOJA01000001">
    <property type="protein sequence ID" value="SEV96010.1"/>
    <property type="molecule type" value="Genomic_DNA"/>
</dbReference>
<evidence type="ECO:0000259" key="7">
    <source>
        <dbReference type="Pfam" id="PF00482"/>
    </source>
</evidence>
<comment type="subcellular location">
    <subcellularLocation>
        <location evidence="1">Cell membrane</location>
        <topology evidence="1">Multi-pass membrane protein</topology>
    </subcellularLocation>
</comment>
<gene>
    <name evidence="8" type="ORF">SAMN04487945_0602</name>
</gene>
<organism evidence="8 9">
    <name type="scientific">Halobacterium jilantaiense</name>
    <dbReference type="NCBI Taxonomy" id="355548"/>
    <lineage>
        <taxon>Archaea</taxon>
        <taxon>Methanobacteriati</taxon>
        <taxon>Methanobacteriota</taxon>
        <taxon>Stenosarchaea group</taxon>
        <taxon>Halobacteria</taxon>
        <taxon>Halobacteriales</taxon>
        <taxon>Halobacteriaceae</taxon>
        <taxon>Halobacterium</taxon>
    </lineage>
</organism>
<dbReference type="AlphaFoldDB" id="A0A1I0N5B5"/>
<keyword evidence="5 6" id="KW-0472">Membrane</keyword>
<feature type="transmembrane region" description="Helical" evidence="6">
    <location>
        <begin position="130"/>
        <end position="150"/>
    </location>
</feature>
<dbReference type="RefSeq" id="WP_089667911.1">
    <property type="nucleotide sequence ID" value="NZ_FOJA01000001.1"/>
</dbReference>
<keyword evidence="2" id="KW-1003">Cell membrane</keyword>
<name>A0A1I0N5B5_9EURY</name>
<dbReference type="GO" id="GO:0005886">
    <property type="term" value="C:plasma membrane"/>
    <property type="evidence" value="ECO:0007669"/>
    <property type="project" value="UniProtKB-SubCell"/>
</dbReference>
<feature type="transmembrane region" description="Helical" evidence="6">
    <location>
        <begin position="318"/>
        <end position="338"/>
    </location>
</feature>
<evidence type="ECO:0000313" key="9">
    <source>
        <dbReference type="Proteomes" id="UP000198518"/>
    </source>
</evidence>
<protein>
    <submittedName>
        <fullName evidence="8">Flagellar protein FlaJ</fullName>
    </submittedName>
</protein>
<dbReference type="STRING" id="355548.SAMN04487945_0602"/>
<dbReference type="Gene3D" id="1.20.81.30">
    <property type="entry name" value="Type II secretion system (T2SS), domain F"/>
    <property type="match status" value="1"/>
</dbReference>
<dbReference type="OrthoDB" id="12374at2157"/>
<sequence length="698" mass="75214">MVLVYLPLAAVFAVLLVVTLATVVAPIDRALSRAAIAIFGRFARERQTANPDQLAALRGAHVPQTYQLYAARTYLFSSVAALTASLLGVYLVAGILVFLGNAGESLRSQFPAAVQGLFVESVAAFSVGELFVVFLASGATLGVVAAYAAYKVRWLLPSYEAGERARRIDASMERTVAFMYALSRSGMTLSDVLRILARNQAVYGDAAREMAVAVKDVDLYGADVIESLQRLSERTPSDDLSEFTENLGSVLQSGRDLPSFLKQEYDYYSEEAEANQEQFLELLATLAEAYVTVLVAGPLFLITILVVIGLTIGGTLDFLQLTAFFLIPAATVAFVVYLDSITDAATGGTSEEDGNTDEGLRFQSIPSPVAATDGGVGSTDTRTANRERFAVHERLRPILYRLRNPTTVVLENPTVLFWATVPIAVLYLGVQWWGPLTAGVLEATAYDDALVHATLFVLGSFSLAYEISRRRRKAVEAGVPDFLDRFASTNEAGMAAVESFGRTVEGELGALTQELERTWADVQWGARMENAFERFRDRVDTPAISRVVTLTTNAMSASGDLGPVLRIAADEAKATRRLERDRRNELLTYLVVIYIAFFVFIAIVGALDVIFIPNIPTQSAAPAVDAGNAVDTGPFSQAGQLTEAKKEAYSTVFFHTGLVQAVCSGLVAGQMGEGTVKSGAKHATVMLAIAYGVFLLIG</sequence>
<evidence type="ECO:0000256" key="5">
    <source>
        <dbReference type="ARBA" id="ARBA00023136"/>
    </source>
</evidence>
<feature type="transmembrane region" description="Helical" evidence="6">
    <location>
        <begin position="586"/>
        <end position="612"/>
    </location>
</feature>
<feature type="transmembrane region" description="Helical" evidence="6">
    <location>
        <begin position="74"/>
        <end position="99"/>
    </location>
</feature>
<keyword evidence="8" id="KW-0969">Cilium</keyword>
<dbReference type="PANTHER" id="PTHR35402">
    <property type="entry name" value="INTEGRAL MEMBRANE PROTEIN-RELATED"/>
    <property type="match status" value="1"/>
</dbReference>
<dbReference type="InterPro" id="IPR018076">
    <property type="entry name" value="T2SS_GspF_dom"/>
</dbReference>
<dbReference type="Proteomes" id="UP000198518">
    <property type="component" value="Unassembled WGS sequence"/>
</dbReference>
<keyword evidence="8" id="KW-0966">Cell projection</keyword>
<feature type="transmembrane region" description="Helical" evidence="6">
    <location>
        <begin position="449"/>
        <end position="467"/>
    </location>
</feature>
<evidence type="ECO:0000313" key="8">
    <source>
        <dbReference type="EMBL" id="SEV96010.1"/>
    </source>
</evidence>
<keyword evidence="9" id="KW-1185">Reference proteome</keyword>
<accession>A0A1I0N5B5</accession>
<evidence type="ECO:0000256" key="4">
    <source>
        <dbReference type="ARBA" id="ARBA00022989"/>
    </source>
</evidence>
<dbReference type="InterPro" id="IPR042094">
    <property type="entry name" value="T2SS_GspF_sf"/>
</dbReference>
<feature type="domain" description="Type II secretion system protein GspF" evidence="7">
    <location>
        <begin position="482"/>
        <end position="606"/>
    </location>
</feature>
<evidence type="ECO:0000256" key="2">
    <source>
        <dbReference type="ARBA" id="ARBA00022475"/>
    </source>
</evidence>
<keyword evidence="8" id="KW-0282">Flagellum</keyword>
<keyword evidence="3 6" id="KW-0812">Transmembrane</keyword>
<dbReference type="Pfam" id="PF00482">
    <property type="entry name" value="T2SSF"/>
    <property type="match status" value="2"/>
</dbReference>
<evidence type="ECO:0000256" key="3">
    <source>
        <dbReference type="ARBA" id="ARBA00022692"/>
    </source>
</evidence>
<reference evidence="8 9" key="1">
    <citation type="submission" date="2016-10" db="EMBL/GenBank/DDBJ databases">
        <authorList>
            <person name="de Groot N.N."/>
        </authorList>
    </citation>
    <scope>NUCLEOTIDE SEQUENCE [LARGE SCALE GENOMIC DNA]</scope>
    <source>
        <strain evidence="8 9">CGMCC 1.5337</strain>
    </source>
</reference>
<dbReference type="PANTHER" id="PTHR35402:SF1">
    <property type="entry name" value="TYPE II SECRETION SYSTEM PROTEIN GSPF DOMAIN-CONTAINING PROTEIN"/>
    <property type="match status" value="1"/>
</dbReference>
<feature type="transmembrane region" description="Helical" evidence="6">
    <location>
        <begin position="408"/>
        <end position="429"/>
    </location>
</feature>
<dbReference type="InterPro" id="IPR056569">
    <property type="entry name" value="ArlJ-like"/>
</dbReference>
<evidence type="ECO:0000256" key="6">
    <source>
        <dbReference type="SAM" id="Phobius"/>
    </source>
</evidence>
<keyword evidence="4 6" id="KW-1133">Transmembrane helix</keyword>
<evidence type="ECO:0000256" key="1">
    <source>
        <dbReference type="ARBA" id="ARBA00004651"/>
    </source>
</evidence>